<keyword evidence="2" id="KW-1185">Reference proteome</keyword>
<comment type="caution">
    <text evidence="1">The sequence shown here is derived from an EMBL/GenBank/DDBJ whole genome shotgun (WGS) entry which is preliminary data.</text>
</comment>
<name>A0ABQ8JJS6_DERPT</name>
<accession>A0ABQ8JJS6</accession>
<evidence type="ECO:0000313" key="2">
    <source>
        <dbReference type="Proteomes" id="UP000887458"/>
    </source>
</evidence>
<reference evidence="1 2" key="1">
    <citation type="journal article" date="2018" name="J. Allergy Clin. Immunol.">
        <title>High-quality assembly of Dermatophagoides pteronyssinus genome and transcriptome reveals a wide range of novel allergens.</title>
        <authorList>
            <person name="Liu X.Y."/>
            <person name="Yang K.Y."/>
            <person name="Wang M.Q."/>
            <person name="Kwok J.S."/>
            <person name="Zeng X."/>
            <person name="Yang Z."/>
            <person name="Xiao X.J."/>
            <person name="Lau C.P."/>
            <person name="Li Y."/>
            <person name="Huang Z.M."/>
            <person name="Ba J.G."/>
            <person name="Yim A.K."/>
            <person name="Ouyang C.Y."/>
            <person name="Ngai S.M."/>
            <person name="Chan T.F."/>
            <person name="Leung E.L."/>
            <person name="Liu L."/>
            <person name="Liu Z.G."/>
            <person name="Tsui S.K."/>
        </authorList>
    </citation>
    <scope>NUCLEOTIDE SEQUENCE [LARGE SCALE GENOMIC DNA]</scope>
    <source>
        <strain evidence="1">Derp</strain>
    </source>
</reference>
<dbReference type="Proteomes" id="UP000887458">
    <property type="component" value="Unassembled WGS sequence"/>
</dbReference>
<organism evidence="1 2">
    <name type="scientific">Dermatophagoides pteronyssinus</name>
    <name type="common">European house dust mite</name>
    <dbReference type="NCBI Taxonomy" id="6956"/>
    <lineage>
        <taxon>Eukaryota</taxon>
        <taxon>Metazoa</taxon>
        <taxon>Ecdysozoa</taxon>
        <taxon>Arthropoda</taxon>
        <taxon>Chelicerata</taxon>
        <taxon>Arachnida</taxon>
        <taxon>Acari</taxon>
        <taxon>Acariformes</taxon>
        <taxon>Sarcoptiformes</taxon>
        <taxon>Astigmata</taxon>
        <taxon>Psoroptidia</taxon>
        <taxon>Analgoidea</taxon>
        <taxon>Pyroglyphidae</taxon>
        <taxon>Dermatophagoidinae</taxon>
        <taxon>Dermatophagoides</taxon>
    </lineage>
</organism>
<dbReference type="EMBL" id="NJHN03000035">
    <property type="protein sequence ID" value="KAH9422851.1"/>
    <property type="molecule type" value="Genomic_DNA"/>
</dbReference>
<evidence type="ECO:0000313" key="1">
    <source>
        <dbReference type="EMBL" id="KAH9422851.1"/>
    </source>
</evidence>
<sequence length="65" mass="7855">MDPLDHNHHHHHYIRIETYHYLFSNFIQKKNLTCTYHYVVSNNVANSKKQKTHNKNNDHVIAKES</sequence>
<reference evidence="1 2" key="2">
    <citation type="journal article" date="2022" name="Mol. Biol. Evol.">
        <title>Comparative Genomics Reveals Insights into the Divergent Evolution of Astigmatic Mites and Household Pest Adaptations.</title>
        <authorList>
            <person name="Xiong Q."/>
            <person name="Wan A.T."/>
            <person name="Liu X."/>
            <person name="Fung C.S."/>
            <person name="Xiao X."/>
            <person name="Malainual N."/>
            <person name="Hou J."/>
            <person name="Wang L."/>
            <person name="Wang M."/>
            <person name="Yang K.Y."/>
            <person name="Cui Y."/>
            <person name="Leung E.L."/>
            <person name="Nong W."/>
            <person name="Shin S.K."/>
            <person name="Au S.W."/>
            <person name="Jeong K.Y."/>
            <person name="Chew F.T."/>
            <person name="Hui J.H."/>
            <person name="Leung T.F."/>
            <person name="Tungtrongchitr A."/>
            <person name="Zhong N."/>
            <person name="Liu Z."/>
            <person name="Tsui S.K."/>
        </authorList>
    </citation>
    <scope>NUCLEOTIDE SEQUENCE [LARGE SCALE GENOMIC DNA]</scope>
    <source>
        <strain evidence="1">Derp</strain>
    </source>
</reference>
<gene>
    <name evidence="1" type="ORF">DERP_008114</name>
</gene>
<proteinExistence type="predicted"/>
<protein>
    <submittedName>
        <fullName evidence="1">Uncharacterized protein</fullName>
    </submittedName>
</protein>